<dbReference type="OrthoDB" id="9876299at2759"/>
<dbReference type="AlphaFoldDB" id="A0A319CUH1"/>
<dbReference type="InterPro" id="IPR036291">
    <property type="entry name" value="NAD(P)-bd_dom_sf"/>
</dbReference>
<dbReference type="EMBL" id="KZ826116">
    <property type="protein sequence ID" value="PYH88209.1"/>
    <property type="molecule type" value="Genomic_DNA"/>
</dbReference>
<dbReference type="GO" id="GO:0005737">
    <property type="term" value="C:cytoplasm"/>
    <property type="evidence" value="ECO:0007669"/>
    <property type="project" value="TreeGrafter"/>
</dbReference>
<dbReference type="Gene3D" id="3.40.50.720">
    <property type="entry name" value="NAD(P)-binding Rossmann-like Domain"/>
    <property type="match status" value="1"/>
</dbReference>
<keyword evidence="3" id="KW-0560">Oxidoreductase</keyword>
<accession>A0A319CUH1</accession>
<dbReference type="PRINTS" id="PR00081">
    <property type="entry name" value="GDHRDH"/>
</dbReference>
<organism evidence="4 5">
    <name type="scientific">Aspergillus ellipticus CBS 707.79</name>
    <dbReference type="NCBI Taxonomy" id="1448320"/>
    <lineage>
        <taxon>Eukaryota</taxon>
        <taxon>Fungi</taxon>
        <taxon>Dikarya</taxon>
        <taxon>Ascomycota</taxon>
        <taxon>Pezizomycotina</taxon>
        <taxon>Eurotiomycetes</taxon>
        <taxon>Eurotiomycetidae</taxon>
        <taxon>Eurotiales</taxon>
        <taxon>Aspergillaceae</taxon>
        <taxon>Aspergillus</taxon>
        <taxon>Aspergillus subgen. Circumdati</taxon>
    </lineage>
</organism>
<evidence type="ECO:0000256" key="1">
    <source>
        <dbReference type="ARBA" id="ARBA00006484"/>
    </source>
</evidence>
<evidence type="ECO:0000256" key="2">
    <source>
        <dbReference type="ARBA" id="ARBA00022857"/>
    </source>
</evidence>
<dbReference type="InterPro" id="IPR051468">
    <property type="entry name" value="Fungal_SecMetab_SDRs"/>
</dbReference>
<evidence type="ECO:0000256" key="3">
    <source>
        <dbReference type="ARBA" id="ARBA00023002"/>
    </source>
</evidence>
<protein>
    <submittedName>
        <fullName evidence="4">NAD(P)-binding protein</fullName>
    </submittedName>
</protein>
<dbReference type="InterPro" id="IPR002347">
    <property type="entry name" value="SDR_fam"/>
</dbReference>
<dbReference type="GO" id="GO:0016491">
    <property type="term" value="F:oxidoreductase activity"/>
    <property type="evidence" value="ECO:0007669"/>
    <property type="project" value="UniProtKB-KW"/>
</dbReference>
<evidence type="ECO:0000313" key="4">
    <source>
        <dbReference type="EMBL" id="PYH88209.1"/>
    </source>
</evidence>
<gene>
    <name evidence="4" type="ORF">BO71DRAFT_488960</name>
</gene>
<proteinExistence type="inferred from homology"/>
<sequence>MSNGTTTTTTTTTTVLITGVARGIGLSLLKHYLLRPNHTILATIRTLPTPPEIHPHYTLPKAKTTTLHILPLENTLPESFPTLLTILTSTLAIKSIDIVIANSGICPEPGTPATVSLDAVAESFEVNTLGTMRLFQTARGLLEKSTVEGGPKWVTVSTGAASLGLFGVHRAGWLAGYGVGKVGLGWFTL</sequence>
<keyword evidence="5" id="KW-1185">Reference proteome</keyword>
<reference evidence="4 5" key="1">
    <citation type="submission" date="2018-02" db="EMBL/GenBank/DDBJ databases">
        <title>The genomes of Aspergillus section Nigri reveals drivers in fungal speciation.</title>
        <authorList>
            <consortium name="DOE Joint Genome Institute"/>
            <person name="Vesth T.C."/>
            <person name="Nybo J."/>
            <person name="Theobald S."/>
            <person name="Brandl J."/>
            <person name="Frisvad J.C."/>
            <person name="Nielsen K.F."/>
            <person name="Lyhne E.K."/>
            <person name="Kogle M.E."/>
            <person name="Kuo A."/>
            <person name="Riley R."/>
            <person name="Clum A."/>
            <person name="Nolan M."/>
            <person name="Lipzen A."/>
            <person name="Salamov A."/>
            <person name="Henrissat B."/>
            <person name="Wiebenga A."/>
            <person name="De vries R.P."/>
            <person name="Grigoriev I.V."/>
            <person name="Mortensen U.H."/>
            <person name="Andersen M.R."/>
            <person name="Baker S.E."/>
        </authorList>
    </citation>
    <scope>NUCLEOTIDE SEQUENCE [LARGE SCALE GENOMIC DNA]</scope>
    <source>
        <strain evidence="4 5">CBS 707.79</strain>
    </source>
</reference>
<dbReference type="Proteomes" id="UP000247810">
    <property type="component" value="Unassembled WGS sequence"/>
</dbReference>
<dbReference type="Pfam" id="PF00106">
    <property type="entry name" value="adh_short"/>
    <property type="match status" value="1"/>
</dbReference>
<evidence type="ECO:0000313" key="5">
    <source>
        <dbReference type="Proteomes" id="UP000247810"/>
    </source>
</evidence>
<comment type="similarity">
    <text evidence="1">Belongs to the short-chain dehydrogenases/reductases (SDR) family.</text>
</comment>
<dbReference type="PANTHER" id="PTHR43544:SF7">
    <property type="entry name" value="NADB-LER2"/>
    <property type="match status" value="1"/>
</dbReference>
<keyword evidence="2" id="KW-0521">NADP</keyword>
<dbReference type="PANTHER" id="PTHR43544">
    <property type="entry name" value="SHORT-CHAIN DEHYDROGENASE/REDUCTASE"/>
    <property type="match status" value="1"/>
</dbReference>
<dbReference type="VEuPathDB" id="FungiDB:BO71DRAFT_488960"/>
<name>A0A319CUH1_9EURO</name>
<dbReference type="SUPFAM" id="SSF51735">
    <property type="entry name" value="NAD(P)-binding Rossmann-fold domains"/>
    <property type="match status" value="1"/>
</dbReference>